<comment type="similarity">
    <text evidence="3">Belongs to the misato family.</text>
</comment>
<evidence type="ECO:0000256" key="7">
    <source>
        <dbReference type="ARBA" id="ARBA00045225"/>
    </source>
</evidence>
<dbReference type="Gene3D" id="3.40.50.1440">
    <property type="entry name" value="Tubulin/FtsZ, GTPase domain"/>
    <property type="match status" value="1"/>
</dbReference>
<feature type="domain" description="DML1/Misato tubulin" evidence="9">
    <location>
        <begin position="146"/>
        <end position="326"/>
    </location>
</feature>
<comment type="function">
    <text evidence="7">Involved in the regulation of mitochondrial distribution and morphology. Required for mitochondrial fusion and mitochondrial network formation.</text>
</comment>
<evidence type="ECO:0000256" key="3">
    <source>
        <dbReference type="ARBA" id="ARBA00008507"/>
    </source>
</evidence>
<dbReference type="EMBL" id="DYDO01000013">
    <property type="protein sequence ID" value="DBA13793.1"/>
    <property type="molecule type" value="Genomic_DNA"/>
</dbReference>
<dbReference type="InterPro" id="IPR029209">
    <property type="entry name" value="DML1/Misato_tubulin"/>
</dbReference>
<comment type="subcellular location">
    <subcellularLocation>
        <location evidence="2">Cytoplasm</location>
    </subcellularLocation>
    <subcellularLocation>
        <location evidence="1">Mitochondrion</location>
    </subcellularLocation>
</comment>
<evidence type="ECO:0000256" key="2">
    <source>
        <dbReference type="ARBA" id="ARBA00004496"/>
    </source>
</evidence>
<keyword evidence="11" id="KW-1185">Reference proteome</keyword>
<feature type="domain" description="Misato Segment II tubulin-like" evidence="8">
    <location>
        <begin position="6"/>
        <end position="101"/>
    </location>
</feature>
<dbReference type="InterPro" id="IPR019605">
    <property type="entry name" value="Misato_II_tubulin-like"/>
</dbReference>
<gene>
    <name evidence="10" type="ORF">GDO54_004834</name>
</gene>
<sequence length="554" mass="59658">MAAVCREVICLQLGQYANSVGTHWWNLQESQRCHHLDSELCSDVQFRAGVTLSGVETYTPRLIVLDIKGSVRSLQVEGDVDEEEATPAWNGKVTTHREEPADSGGGATIQGGAPEGGGGRGMGLAGGGAIQSNRQESYQPITRDGVWSDYLHTQLHPKSLCILNNGGGTGGLESFSQGQSLLKSSASLEELEERLHFFSEECDYLQGFHLLCDTHNGFSGAGAKMAELLHDEYPGRGILGFGTSPVPPEQRDLHTSMYQLMNCVMSLVALSSHSSIFCPLTLNSSLGRRPGPPVVFPHLVYDASWQYHSSAVLAVALDTLTAPYRLTSSTLSMSHLADTLSFSGRKVLTASCSLPFPIGSASLLPDALLPHLSSPPWRCVSACVDDAPVFCQSVVLRGIPRPRQISSLLPGRRPPSSLHVCGSGEEVLQCFTSAICPQTLSISHLLGAPCRLGPTFPQFFSHYITKDGWTAEEPLPEPTAVGGVPVMAALRSSSSLRLSLRALCDEVSKMDVRRWANFSTAGIEEAELEEAINDLRSLAECYRLDESGDSDDSD</sequence>
<keyword evidence="6" id="KW-0496">Mitochondrion</keyword>
<accession>A0AAV2ZUA1</accession>
<evidence type="ECO:0000256" key="5">
    <source>
        <dbReference type="ARBA" id="ARBA00022490"/>
    </source>
</evidence>
<reference evidence="10" key="1">
    <citation type="thesis" date="2020" institute="ProQuest LLC" country="789 East Eisenhower Parkway, Ann Arbor, MI, USA">
        <title>Comparative Genomics and Chromosome Evolution.</title>
        <authorList>
            <person name="Mudd A.B."/>
        </authorList>
    </citation>
    <scope>NUCLEOTIDE SEQUENCE</scope>
    <source>
        <strain evidence="10">1538</strain>
        <tissue evidence="10">Blood</tissue>
    </source>
</reference>
<dbReference type="CDD" id="cd06060">
    <property type="entry name" value="misato"/>
    <property type="match status" value="1"/>
</dbReference>
<evidence type="ECO:0000259" key="8">
    <source>
        <dbReference type="Pfam" id="PF10644"/>
    </source>
</evidence>
<protein>
    <recommendedName>
        <fullName evidence="4">Protein misato homolog 1</fullName>
    </recommendedName>
</protein>
<evidence type="ECO:0000256" key="1">
    <source>
        <dbReference type="ARBA" id="ARBA00004173"/>
    </source>
</evidence>
<name>A0AAV2ZUA1_PYXAD</name>
<dbReference type="Pfam" id="PF14881">
    <property type="entry name" value="Tubulin_3"/>
    <property type="match status" value="1"/>
</dbReference>
<dbReference type="Pfam" id="PF10644">
    <property type="entry name" value="Misat_Tub_SegII"/>
    <property type="match status" value="1"/>
</dbReference>
<evidence type="ECO:0000256" key="4">
    <source>
        <dbReference type="ARBA" id="ARBA00017321"/>
    </source>
</evidence>
<dbReference type="InterPro" id="IPR049942">
    <property type="entry name" value="DML1/Misato"/>
</dbReference>
<dbReference type="AlphaFoldDB" id="A0AAV2ZUA1"/>
<dbReference type="InterPro" id="IPR036525">
    <property type="entry name" value="Tubulin/FtsZ_GTPase_sf"/>
</dbReference>
<dbReference type="GO" id="GO:0005739">
    <property type="term" value="C:mitochondrion"/>
    <property type="evidence" value="ECO:0007669"/>
    <property type="project" value="UniProtKB-SubCell"/>
</dbReference>
<dbReference type="Proteomes" id="UP001181693">
    <property type="component" value="Unassembled WGS sequence"/>
</dbReference>
<comment type="caution">
    <text evidence="10">The sequence shown here is derived from an EMBL/GenBank/DDBJ whole genome shotgun (WGS) entry which is preliminary data.</text>
</comment>
<proteinExistence type="inferred from homology"/>
<dbReference type="PANTHER" id="PTHR13391:SF0">
    <property type="entry name" value="PROTEIN MISATO HOMOLOG 1"/>
    <property type="match status" value="1"/>
</dbReference>
<keyword evidence="5" id="KW-0963">Cytoplasm</keyword>
<dbReference type="GO" id="GO:0007005">
    <property type="term" value="P:mitochondrion organization"/>
    <property type="evidence" value="ECO:0007669"/>
    <property type="project" value="InterPro"/>
</dbReference>
<evidence type="ECO:0000313" key="11">
    <source>
        <dbReference type="Proteomes" id="UP001181693"/>
    </source>
</evidence>
<organism evidence="10 11">
    <name type="scientific">Pyxicephalus adspersus</name>
    <name type="common">African bullfrog</name>
    <dbReference type="NCBI Taxonomy" id="30357"/>
    <lineage>
        <taxon>Eukaryota</taxon>
        <taxon>Metazoa</taxon>
        <taxon>Chordata</taxon>
        <taxon>Craniata</taxon>
        <taxon>Vertebrata</taxon>
        <taxon>Euteleostomi</taxon>
        <taxon>Amphibia</taxon>
        <taxon>Batrachia</taxon>
        <taxon>Anura</taxon>
        <taxon>Neobatrachia</taxon>
        <taxon>Ranoidea</taxon>
        <taxon>Pyxicephalidae</taxon>
        <taxon>Pyxicephalinae</taxon>
        <taxon>Pyxicephalus</taxon>
    </lineage>
</organism>
<dbReference type="PANTHER" id="PTHR13391">
    <property type="entry name" value="MITOCHONDRIAL DISTRIBUTION REGULATOR MISATO"/>
    <property type="match status" value="1"/>
</dbReference>
<evidence type="ECO:0000313" key="10">
    <source>
        <dbReference type="EMBL" id="DBA13793.1"/>
    </source>
</evidence>
<dbReference type="SUPFAM" id="SSF52490">
    <property type="entry name" value="Tubulin nucleotide-binding domain-like"/>
    <property type="match status" value="1"/>
</dbReference>
<evidence type="ECO:0000256" key="6">
    <source>
        <dbReference type="ARBA" id="ARBA00023128"/>
    </source>
</evidence>
<evidence type="ECO:0000259" key="9">
    <source>
        <dbReference type="Pfam" id="PF14881"/>
    </source>
</evidence>